<evidence type="ECO:0000259" key="1">
    <source>
        <dbReference type="Pfam" id="PF01425"/>
    </source>
</evidence>
<dbReference type="EMBL" id="SPHZ02000012">
    <property type="protein sequence ID" value="KAF0889161.1"/>
    <property type="molecule type" value="Genomic_DNA"/>
</dbReference>
<name>A0A6G1BMY3_9ORYZ</name>
<protein>
    <recommendedName>
        <fullName evidence="1">Amidase domain-containing protein</fullName>
    </recommendedName>
</protein>
<feature type="domain" description="Amidase" evidence="1">
    <location>
        <begin position="80"/>
        <end position="286"/>
    </location>
</feature>
<evidence type="ECO:0000313" key="2">
    <source>
        <dbReference type="EMBL" id="KAF0889161.1"/>
    </source>
</evidence>
<sequence length="289" mass="30532">MSILYDLPLPRAAAASSRRCLLALLASPLAAKIPARARPDLLPTISSYRRRASAWFKFQEATDDAIQLGFKNGSVTSKQLVVFYLDRIACLDPHLHTVIEVNPDALAQAARTDAERASGRHGCGGPLHGVPVPLKDNIAMHDRLNTTAGSLAMLGSVVRRDAGVAARLRAAGAIILGKNNPTEWSAFRDNNVPRGWSARGGQTLQSVCGIVHEEHVRSATLCWSSSCSAVAAAANLAAVTLGTETDGSILCPTSLNSMVRIKPTVGLTSRAGVIPITPRRDTVGVASAF</sequence>
<reference evidence="2 3" key="1">
    <citation type="submission" date="2019-11" db="EMBL/GenBank/DDBJ databases">
        <title>Whole genome sequence of Oryza granulata.</title>
        <authorList>
            <person name="Li W."/>
        </authorList>
    </citation>
    <scope>NUCLEOTIDE SEQUENCE [LARGE SCALE GENOMIC DNA]</scope>
    <source>
        <strain evidence="3">cv. Menghai</strain>
        <tissue evidence="2">Leaf</tissue>
    </source>
</reference>
<dbReference type="SUPFAM" id="SSF75304">
    <property type="entry name" value="Amidase signature (AS) enzymes"/>
    <property type="match status" value="1"/>
</dbReference>
<gene>
    <name evidence="2" type="ORF">E2562_022432</name>
</gene>
<dbReference type="Proteomes" id="UP000479710">
    <property type="component" value="Unassembled WGS sequence"/>
</dbReference>
<comment type="caution">
    <text evidence="2">The sequence shown here is derived from an EMBL/GenBank/DDBJ whole genome shotgun (WGS) entry which is preliminary data.</text>
</comment>
<dbReference type="PANTHER" id="PTHR42678:SF26">
    <property type="entry name" value="OS04G0183500 PROTEIN"/>
    <property type="match status" value="1"/>
</dbReference>
<keyword evidence="3" id="KW-1185">Reference proteome</keyword>
<dbReference type="PANTHER" id="PTHR42678">
    <property type="entry name" value="AMIDASE"/>
    <property type="match status" value="1"/>
</dbReference>
<evidence type="ECO:0000313" key="3">
    <source>
        <dbReference type="Proteomes" id="UP000479710"/>
    </source>
</evidence>
<accession>A0A6G1BMY3</accession>
<dbReference type="InterPro" id="IPR023631">
    <property type="entry name" value="Amidase_dom"/>
</dbReference>
<dbReference type="OrthoDB" id="566138at2759"/>
<dbReference type="Gene3D" id="3.90.1300.10">
    <property type="entry name" value="Amidase signature (AS) domain"/>
    <property type="match status" value="1"/>
</dbReference>
<dbReference type="InterPro" id="IPR036928">
    <property type="entry name" value="AS_sf"/>
</dbReference>
<organism evidence="2 3">
    <name type="scientific">Oryza meyeriana var. granulata</name>
    <dbReference type="NCBI Taxonomy" id="110450"/>
    <lineage>
        <taxon>Eukaryota</taxon>
        <taxon>Viridiplantae</taxon>
        <taxon>Streptophyta</taxon>
        <taxon>Embryophyta</taxon>
        <taxon>Tracheophyta</taxon>
        <taxon>Spermatophyta</taxon>
        <taxon>Magnoliopsida</taxon>
        <taxon>Liliopsida</taxon>
        <taxon>Poales</taxon>
        <taxon>Poaceae</taxon>
        <taxon>BOP clade</taxon>
        <taxon>Oryzoideae</taxon>
        <taxon>Oryzeae</taxon>
        <taxon>Oryzinae</taxon>
        <taxon>Oryza</taxon>
        <taxon>Oryza meyeriana</taxon>
    </lineage>
</organism>
<dbReference type="Pfam" id="PF01425">
    <property type="entry name" value="Amidase"/>
    <property type="match status" value="1"/>
</dbReference>
<dbReference type="AlphaFoldDB" id="A0A6G1BMY3"/>
<proteinExistence type="predicted"/>